<accession>A0A1T2KVK9</accession>
<dbReference type="Pfam" id="PF07793">
    <property type="entry name" value="DUF1631"/>
    <property type="match status" value="1"/>
</dbReference>
<evidence type="ECO:0000313" key="1">
    <source>
        <dbReference type="EMBL" id="OOZ36766.1"/>
    </source>
</evidence>
<dbReference type="AlphaFoldDB" id="A0A1T2KVK9"/>
<keyword evidence="2" id="KW-1185">Reference proteome</keyword>
<proteinExistence type="predicted"/>
<dbReference type="InterPro" id="IPR012434">
    <property type="entry name" value="DUF1631"/>
</dbReference>
<dbReference type="RefSeq" id="WP_078486650.1">
    <property type="nucleotide sequence ID" value="NZ_MPRJ01000027.1"/>
</dbReference>
<gene>
    <name evidence="1" type="ORF">BOW51_05710</name>
</gene>
<dbReference type="EMBL" id="MPRJ01000027">
    <property type="protein sequence ID" value="OOZ36766.1"/>
    <property type="molecule type" value="Genomic_DNA"/>
</dbReference>
<dbReference type="OrthoDB" id="6188167at2"/>
<comment type="caution">
    <text evidence="1">The sequence shown here is derived from an EMBL/GenBank/DDBJ whole genome shotgun (WGS) entry which is preliminary data.</text>
</comment>
<reference evidence="1 2" key="1">
    <citation type="submission" date="2016-11" db="EMBL/GenBank/DDBJ databases">
        <title>Mixed transmission modes and dynamic genome evolution in an obligate animal-bacterial symbiosis.</title>
        <authorList>
            <person name="Russell S.L."/>
            <person name="Corbett-Detig R.B."/>
            <person name="Cavanaugh C.M."/>
        </authorList>
    </citation>
    <scope>NUCLEOTIDE SEQUENCE [LARGE SCALE GENOMIC DNA]</scope>
    <source>
        <strain evidence="1">Se-Cadez</strain>
    </source>
</reference>
<name>A0A1T2KVK9_9GAMM</name>
<protein>
    <submittedName>
        <fullName evidence="1">Uncharacterized protein</fullName>
    </submittedName>
</protein>
<sequence>MVHWDNIISFEGGRSEDRQYAVRDEYRNVVGACRQVILKVLPRLMDHMFENIDDMLYELADSDSRQTAYFDAMRELRKQREGIQDSFNGLFLGRFDRFWNMGPNQHHPDDLISEFDSDQFSLIEEEDLEEGLAVSNMIAKGESRFFRDLYALDKRFGHIIGDAEIDNSSNPAAPAVIASLFRGLVIDLDITLAAKLIVFKQFERDVIEFLGNLYDELNAILKGAGIVPKLAEHPSPSGVSRPQGGREGQ</sequence>
<dbReference type="Proteomes" id="UP000190896">
    <property type="component" value="Unassembled WGS sequence"/>
</dbReference>
<evidence type="ECO:0000313" key="2">
    <source>
        <dbReference type="Proteomes" id="UP000190896"/>
    </source>
</evidence>
<organism evidence="1 2">
    <name type="scientific">Solemya velesiana gill symbiont</name>
    <dbReference type="NCBI Taxonomy" id="1918948"/>
    <lineage>
        <taxon>Bacteria</taxon>
        <taxon>Pseudomonadati</taxon>
        <taxon>Pseudomonadota</taxon>
        <taxon>Gammaproteobacteria</taxon>
        <taxon>sulfur-oxidizing symbionts</taxon>
    </lineage>
</organism>